<dbReference type="SUPFAM" id="SSF103652">
    <property type="entry name" value="G protein-binding domain"/>
    <property type="match status" value="1"/>
</dbReference>
<dbReference type="Gene3D" id="2.30.29.30">
    <property type="entry name" value="Pleckstrin-homology domain (PH domain)/Phosphotyrosine-binding domain (PTB)"/>
    <property type="match status" value="1"/>
</dbReference>
<evidence type="ECO:0000256" key="15">
    <source>
        <dbReference type="ARBA" id="ARBA00022777"/>
    </source>
</evidence>
<comment type="catalytic activity">
    <reaction evidence="23">
        <text>L-seryl-[protein] + ATP = O-phospho-L-seryl-[protein] + ADP + H(+)</text>
        <dbReference type="Rhea" id="RHEA:17989"/>
        <dbReference type="Rhea" id="RHEA-COMP:9863"/>
        <dbReference type="Rhea" id="RHEA-COMP:11604"/>
        <dbReference type="ChEBI" id="CHEBI:15378"/>
        <dbReference type="ChEBI" id="CHEBI:29999"/>
        <dbReference type="ChEBI" id="CHEBI:30616"/>
        <dbReference type="ChEBI" id="CHEBI:83421"/>
        <dbReference type="ChEBI" id="CHEBI:456216"/>
        <dbReference type="EC" id="2.7.11.1"/>
    </reaction>
</comment>
<dbReference type="SMART" id="SM00109">
    <property type="entry name" value="C1"/>
    <property type="match status" value="1"/>
</dbReference>
<comment type="cofactor">
    <cofactor evidence="1">
        <name>Mg(2+)</name>
        <dbReference type="ChEBI" id="CHEBI:18420"/>
    </cofactor>
</comment>
<evidence type="ECO:0000256" key="25">
    <source>
        <dbReference type="ARBA" id="ARBA00065158"/>
    </source>
</evidence>
<evidence type="ECO:0000259" key="35">
    <source>
        <dbReference type="PROSITE" id="PS51285"/>
    </source>
</evidence>
<evidence type="ECO:0000256" key="9">
    <source>
        <dbReference type="ARBA" id="ARBA00022527"/>
    </source>
</evidence>
<dbReference type="PROSITE" id="PS50011">
    <property type="entry name" value="PROTEIN_KINASE_DOM"/>
    <property type="match status" value="1"/>
</dbReference>
<reference evidence="38" key="2">
    <citation type="submission" date="2020-05" db="UniProtKB">
        <authorList>
            <consortium name="EnsemblMetazoa"/>
        </authorList>
    </citation>
    <scope>IDENTIFICATION</scope>
</reference>
<dbReference type="GO" id="GO:0072518">
    <property type="term" value="F:Rho-dependent protein serine/threonine kinase activity"/>
    <property type="evidence" value="ECO:0007669"/>
    <property type="project" value="TreeGrafter"/>
</dbReference>
<proteinExistence type="inferred from homology"/>
<dbReference type="CDD" id="cd22250">
    <property type="entry name" value="ROCK_SBD"/>
    <property type="match status" value="1"/>
</dbReference>
<dbReference type="OrthoDB" id="2156623at2759"/>
<evidence type="ECO:0000256" key="16">
    <source>
        <dbReference type="ARBA" id="ARBA00022833"/>
    </source>
</evidence>
<evidence type="ECO:0000313" key="38">
    <source>
        <dbReference type="EnsemblMetazoa" id="ASIC010293-PA"/>
    </source>
</evidence>
<evidence type="ECO:0000256" key="24">
    <source>
        <dbReference type="ARBA" id="ARBA00053856"/>
    </source>
</evidence>
<dbReference type="InterPro" id="IPR011993">
    <property type="entry name" value="PH-like_dom_sf"/>
</dbReference>
<evidence type="ECO:0000256" key="4">
    <source>
        <dbReference type="ARBA" id="ARBA00004626"/>
    </source>
</evidence>
<dbReference type="InterPro" id="IPR002219">
    <property type="entry name" value="PKC_DAG/PE"/>
</dbReference>
<keyword evidence="14" id="KW-0863">Zinc-finger</keyword>
<dbReference type="InterPro" id="IPR001849">
    <property type="entry name" value="PH_domain"/>
</dbReference>
<reference evidence="37 39" key="1">
    <citation type="journal article" date="2014" name="BMC Genomics">
        <title>Genome sequence of Anopheles sinensis provides insight into genetics basis of mosquito competence for malaria parasites.</title>
        <authorList>
            <person name="Zhou D."/>
            <person name="Zhang D."/>
            <person name="Ding G."/>
            <person name="Shi L."/>
            <person name="Hou Q."/>
            <person name="Ye Y."/>
            <person name="Xu Y."/>
            <person name="Zhou H."/>
            <person name="Xiong C."/>
            <person name="Li S."/>
            <person name="Yu J."/>
            <person name="Hong S."/>
            <person name="Yu X."/>
            <person name="Zou P."/>
            <person name="Chen C."/>
            <person name="Chang X."/>
            <person name="Wang W."/>
            <person name="Lv Y."/>
            <person name="Sun Y."/>
            <person name="Ma L."/>
            <person name="Shen B."/>
            <person name="Zhu C."/>
        </authorList>
    </citation>
    <scope>NUCLEOTIDE SEQUENCE [LARGE SCALE GENOMIC DNA]</scope>
</reference>
<dbReference type="InterPro" id="IPR008271">
    <property type="entry name" value="Ser/Thr_kinase_AS"/>
</dbReference>
<dbReference type="InterPro" id="IPR000961">
    <property type="entry name" value="AGC-kinase_C"/>
</dbReference>
<evidence type="ECO:0000256" key="31">
    <source>
        <dbReference type="SAM" id="Coils"/>
    </source>
</evidence>
<comment type="catalytic activity">
    <reaction evidence="22">
        <text>L-threonyl-[protein] + ATP = O-phospho-L-threonyl-[protein] + ADP + H(+)</text>
        <dbReference type="Rhea" id="RHEA:46608"/>
        <dbReference type="Rhea" id="RHEA-COMP:11060"/>
        <dbReference type="Rhea" id="RHEA-COMP:11605"/>
        <dbReference type="ChEBI" id="CHEBI:15378"/>
        <dbReference type="ChEBI" id="CHEBI:30013"/>
        <dbReference type="ChEBI" id="CHEBI:30616"/>
        <dbReference type="ChEBI" id="CHEBI:61977"/>
        <dbReference type="ChEBI" id="CHEBI:456216"/>
        <dbReference type="EC" id="2.7.11.1"/>
    </reaction>
</comment>
<evidence type="ECO:0000256" key="1">
    <source>
        <dbReference type="ARBA" id="ARBA00001946"/>
    </source>
</evidence>
<dbReference type="InterPro" id="IPR017441">
    <property type="entry name" value="Protein_kinase_ATP_BS"/>
</dbReference>
<evidence type="ECO:0000256" key="8">
    <source>
        <dbReference type="ARBA" id="ARBA00022490"/>
    </source>
</evidence>
<evidence type="ECO:0000256" key="13">
    <source>
        <dbReference type="ARBA" id="ARBA00022741"/>
    </source>
</evidence>
<evidence type="ECO:0000256" key="6">
    <source>
        <dbReference type="ARBA" id="ARBA00012513"/>
    </source>
</evidence>
<evidence type="ECO:0000313" key="39">
    <source>
        <dbReference type="Proteomes" id="UP000030765"/>
    </source>
</evidence>
<evidence type="ECO:0000256" key="11">
    <source>
        <dbReference type="ARBA" id="ARBA00022679"/>
    </source>
</evidence>
<dbReference type="Gene3D" id="3.30.60.20">
    <property type="match status" value="1"/>
</dbReference>
<evidence type="ECO:0000256" key="12">
    <source>
        <dbReference type="ARBA" id="ARBA00022723"/>
    </source>
</evidence>
<dbReference type="InterPro" id="IPR011009">
    <property type="entry name" value="Kinase-like_dom_sf"/>
</dbReference>
<dbReference type="VEuPathDB" id="VectorBase:ASIC010293"/>
<accession>A0A084VX83</accession>
<evidence type="ECO:0000259" key="33">
    <source>
        <dbReference type="PROSITE" id="PS50003"/>
    </source>
</evidence>
<dbReference type="FunFam" id="2.30.29.30:FF:000308">
    <property type="entry name" value="Rho-associated protein kinase 1"/>
    <property type="match status" value="1"/>
</dbReference>
<dbReference type="Pfam" id="PF00433">
    <property type="entry name" value="Pkinase_C"/>
    <property type="match status" value="1"/>
</dbReference>
<evidence type="ECO:0000256" key="17">
    <source>
        <dbReference type="ARBA" id="ARBA00022840"/>
    </source>
</evidence>
<keyword evidence="13 30" id="KW-0547">Nucleotide-binding</keyword>
<dbReference type="SMART" id="SM00133">
    <property type="entry name" value="S_TK_X"/>
    <property type="match status" value="1"/>
</dbReference>
<dbReference type="Pfam" id="PF25346">
    <property type="entry name" value="PH_MRCK"/>
    <property type="match status" value="1"/>
</dbReference>
<evidence type="ECO:0000313" key="37">
    <source>
        <dbReference type="EMBL" id="KFB42577.1"/>
    </source>
</evidence>
<dbReference type="OMA" id="IFEGWLS"/>
<keyword evidence="9" id="KW-0723">Serine/threonine-protein kinase</keyword>
<sequence length="1406" mass="162679">MEMESSSKTMDDARRKRLMELEQKIRDPSGIANIDCLLDAVTALVADCDHDTVNIIKNIEIFIERYKDLAQDIVNLRMRPDDFTTIKLIGHGAFGEVHLVRHKSSKQVYAMKRLSKLDMLTRHDTAFFWEERYIMAHANSEWIVQLHFAFQDTKYLYMVMDYMPGGDIVCLMNMYEIPEKWAVFYTMEVVLALDTIHNMGFIHRDVKPDNMLLDKHGHLKLADFGTCMRIGEDGLVHSSNAVGTPDYISPEVLQFQGAQGGYGRECDWWSVGVFLYEILIGETPFYSEGLVGTYAKIMDHKNSLQFPDDVPISESAKSIIKGFLTDQTVRLGRNNVDEIKSHPFFKNDTWTFENVRQSVPPVVPELSSDDDTRNFEEVERKATVDVQIPKPKIFSGFHLPFIGFTYTSDYQLLSGSSADDAAAAAAAAQQDATDQNDHHGAQRAQHRHRPSNNAELQRLENMLQRERNAVETLERQERTLRQQIELITKRESDIQTLANEYERELTMLKHNYRELQRKADGEQETRKKLEGLLHETKQQLQDERSKRTREMSNLQQYNDRINALEKQLADVQEKYKAEVEGAQKSKKQIAELRMVASNAEQRTLELHSVMNGLQTMRDMLQQEVADLQSQLAQERKTRLNRMELQKELEVKIQSMCGDMERMVAREQQAFADNQTLTDRISKLEKENASYECELKALMNRYQQEVKAHQETTKSRQLNNEETNMQEVKALQSKLAEEKVNRQKAEQNSQEKEIQLSMLSVDYRQIQQRLQKLEGEFRQESEKVLALHSQLEQEQSKKNSLLSEISLQSSEVAHLKAKEVQLMKEVQQLRDTRKKLEEDVTNVKKNHNIDILQMKEMQDQLEAEQYFSKLYKTQCNEIREEMNERVRQLQKLEEERGTILHQLQLANVRAEAEALSRSIALETVTDLEKEKTMKELELKDLLTKHRNEMMAKDAALASLKDVEAELNKNLNNKAYELDDLAQQNKKLQEEMYRLKLEVGELDKCRAKLLNETILKQQAVNKLAEIMNRKDNNLTSKQKMKVNSTAEVRKKEKENKRLQQELTVERAKYDELCQKHNETISQLSREIDIKTKLQMEIDCKATEIEHLQMKLIETASLSSVDNDMMEENQDSIFEGWLSVPTKQNIKRYGWKRQFVVVSPKRIIFYSSEQDKQNTSDPLLIIDLSKVFHVRPVTQGDVIRADPKEIPRIFQLLYAGEGEARRPDEQQQLDINPSRSEEKPLTLQYKGHEFLHISYHIPTTCDLPSCQKALWHMFKSLPAYECKRCRFKLHKEHVDNNNPLAPCKLHHDPNHAREMLLLATSTEDQCRWVNRLSKRIQKSGYKANSSSTSSTTLASGGNTSATADSTKGMPRSTMPSQSTRSNFKPSSAANVQRSATLPTNASLKQQPQP</sequence>
<dbReference type="GO" id="GO:0008270">
    <property type="term" value="F:zinc ion binding"/>
    <property type="evidence" value="ECO:0007669"/>
    <property type="project" value="UniProtKB-KW"/>
</dbReference>
<keyword evidence="7" id="KW-1003">Cell membrane</keyword>
<evidence type="ECO:0000256" key="10">
    <source>
        <dbReference type="ARBA" id="ARBA00022553"/>
    </source>
</evidence>
<evidence type="ECO:0000256" key="14">
    <source>
        <dbReference type="ARBA" id="ARBA00022771"/>
    </source>
</evidence>
<dbReference type="PANTHER" id="PTHR22988">
    <property type="entry name" value="MYOTONIC DYSTROPHY S/T KINASE-RELATED"/>
    <property type="match status" value="1"/>
</dbReference>
<evidence type="ECO:0000256" key="21">
    <source>
        <dbReference type="ARBA" id="ARBA00023212"/>
    </source>
</evidence>
<protein>
    <recommendedName>
        <fullName evidence="26">Rho-associated protein kinase let-502</fullName>
        <ecNumber evidence="6">2.7.11.1</ecNumber>
    </recommendedName>
    <alternativeName>
        <fullName evidence="27">Lethal protein 502</fullName>
    </alternativeName>
    <alternativeName>
        <fullName evidence="28">Rho-binding kinase let-502</fullName>
    </alternativeName>
</protein>
<dbReference type="GO" id="GO:0005856">
    <property type="term" value="C:cytoskeleton"/>
    <property type="evidence" value="ECO:0007669"/>
    <property type="project" value="UniProtKB-SubCell"/>
</dbReference>
<dbReference type="CDD" id="cd20813">
    <property type="entry name" value="C1_ROCK"/>
    <property type="match status" value="1"/>
</dbReference>
<feature type="region of interest" description="Disordered" evidence="32">
    <location>
        <begin position="1334"/>
        <end position="1406"/>
    </location>
</feature>
<dbReference type="InterPro" id="IPR015008">
    <property type="entry name" value="ROCK_Rho-bd_dom"/>
</dbReference>
<evidence type="ECO:0000256" key="2">
    <source>
        <dbReference type="ARBA" id="ARBA00004236"/>
    </source>
</evidence>
<dbReference type="GO" id="GO:0048598">
    <property type="term" value="P:embryonic morphogenesis"/>
    <property type="evidence" value="ECO:0007669"/>
    <property type="project" value="TreeGrafter"/>
</dbReference>
<dbReference type="CDD" id="cd01242">
    <property type="entry name" value="PH_ROCK"/>
    <property type="match status" value="1"/>
</dbReference>
<dbReference type="PROSITE" id="PS50003">
    <property type="entry name" value="PH_DOMAIN"/>
    <property type="match status" value="1"/>
</dbReference>
<dbReference type="CDD" id="cd05596">
    <property type="entry name" value="STKc_ROCK"/>
    <property type="match status" value="1"/>
</dbReference>
<comment type="function">
    <text evidence="24">Negatively regulates mel-11 to relieve the inhibition of mlc-4, allowing contraction of the circumferentially oriented microfilaments in epidermal cells and thereby regulating myosin II contractility during spermathecal contraction, cleavage furrow contraction in early embryos, and embryonic elongation and morphogenesis. Required for P-cell migration. May also play a role in oocyte cellularization.</text>
</comment>
<dbReference type="EC" id="2.7.11.1" evidence="6"/>
<dbReference type="Gene3D" id="3.30.200.20">
    <property type="entry name" value="Phosphorylase Kinase, domain 1"/>
    <property type="match status" value="1"/>
</dbReference>
<dbReference type="PROSITE" id="PS51285">
    <property type="entry name" value="AGC_KINASE_CTER"/>
    <property type="match status" value="1"/>
</dbReference>
<evidence type="ECO:0000256" key="7">
    <source>
        <dbReference type="ARBA" id="ARBA00022475"/>
    </source>
</evidence>
<evidence type="ECO:0000256" key="20">
    <source>
        <dbReference type="ARBA" id="ARBA00023136"/>
    </source>
</evidence>
<dbReference type="PANTHER" id="PTHR22988:SF73">
    <property type="entry name" value="RHO-ASSOCIATED PROTEIN KINASE"/>
    <property type="match status" value="1"/>
</dbReference>
<keyword evidence="12" id="KW-0479">Metal-binding</keyword>
<dbReference type="PROSITE" id="PS00107">
    <property type="entry name" value="PROTEIN_KINASE_ATP"/>
    <property type="match status" value="1"/>
</dbReference>
<comment type="similarity">
    <text evidence="5">Belongs to the protein kinase superfamily. AGC Ser/Thr protein kinase family.</text>
</comment>
<dbReference type="VEuPathDB" id="VectorBase:ASIS008270"/>
<evidence type="ECO:0000256" key="3">
    <source>
        <dbReference type="ARBA" id="ARBA00004245"/>
    </source>
</evidence>
<dbReference type="Pfam" id="PF08912">
    <property type="entry name" value="Rho_Binding"/>
    <property type="match status" value="1"/>
</dbReference>
<evidence type="ECO:0000259" key="34">
    <source>
        <dbReference type="PROSITE" id="PS50011"/>
    </source>
</evidence>
<gene>
    <name evidence="37" type="ORF">ZHAS_00010293</name>
</gene>
<evidence type="ECO:0000256" key="22">
    <source>
        <dbReference type="ARBA" id="ARBA00047899"/>
    </source>
</evidence>
<dbReference type="Gene3D" id="1.10.510.10">
    <property type="entry name" value="Transferase(Phosphotransferase) domain 1"/>
    <property type="match status" value="1"/>
</dbReference>
<dbReference type="SMART" id="SM00220">
    <property type="entry name" value="S_TKc"/>
    <property type="match status" value="1"/>
</dbReference>
<dbReference type="GO" id="GO:0005737">
    <property type="term" value="C:cytoplasm"/>
    <property type="evidence" value="ECO:0007669"/>
    <property type="project" value="TreeGrafter"/>
</dbReference>
<feature type="compositionally biased region" description="Low complexity" evidence="32">
    <location>
        <begin position="1340"/>
        <end position="1360"/>
    </location>
</feature>
<dbReference type="InterPro" id="IPR000719">
    <property type="entry name" value="Prot_kinase_dom"/>
</dbReference>
<dbReference type="Gene3D" id="1.20.5.730">
    <property type="entry name" value="Single helix bin"/>
    <property type="match status" value="1"/>
</dbReference>
<dbReference type="Pfam" id="PF00069">
    <property type="entry name" value="Pkinase"/>
    <property type="match status" value="1"/>
</dbReference>
<dbReference type="GO" id="GO:0032154">
    <property type="term" value="C:cleavage furrow"/>
    <property type="evidence" value="ECO:0007669"/>
    <property type="project" value="UniProtKB-SubCell"/>
</dbReference>
<dbReference type="SUPFAM" id="SSF50729">
    <property type="entry name" value="PH domain-like"/>
    <property type="match status" value="1"/>
</dbReference>
<keyword evidence="11" id="KW-0808">Transferase</keyword>
<feature type="region of interest" description="Disordered" evidence="32">
    <location>
        <begin position="424"/>
        <end position="452"/>
    </location>
</feature>
<dbReference type="FunFam" id="1.10.510.10:FF:000047">
    <property type="entry name" value="Rho-associated protein kinase 1"/>
    <property type="match status" value="1"/>
</dbReference>
<name>A0A084VX83_ANOSI</name>
<dbReference type="EMBL" id="ATLV01017859">
    <property type="status" value="NOT_ANNOTATED_CDS"/>
    <property type="molecule type" value="Genomic_DNA"/>
</dbReference>
<keyword evidence="15" id="KW-0418">Kinase</keyword>
<keyword evidence="21" id="KW-0206">Cytoskeleton</keyword>
<evidence type="ECO:0000256" key="26">
    <source>
        <dbReference type="ARBA" id="ARBA00068946"/>
    </source>
</evidence>
<evidence type="ECO:0000256" key="19">
    <source>
        <dbReference type="ARBA" id="ARBA00023054"/>
    </source>
</evidence>
<evidence type="ECO:0000259" key="36">
    <source>
        <dbReference type="PROSITE" id="PS51859"/>
    </source>
</evidence>
<organism evidence="37">
    <name type="scientific">Anopheles sinensis</name>
    <name type="common">Mosquito</name>
    <dbReference type="NCBI Taxonomy" id="74873"/>
    <lineage>
        <taxon>Eukaryota</taxon>
        <taxon>Metazoa</taxon>
        <taxon>Ecdysozoa</taxon>
        <taxon>Arthropoda</taxon>
        <taxon>Hexapoda</taxon>
        <taxon>Insecta</taxon>
        <taxon>Pterygota</taxon>
        <taxon>Neoptera</taxon>
        <taxon>Endopterygota</taxon>
        <taxon>Diptera</taxon>
        <taxon>Nematocera</taxon>
        <taxon>Culicoidea</taxon>
        <taxon>Culicidae</taxon>
        <taxon>Anophelinae</taxon>
        <taxon>Anopheles</taxon>
    </lineage>
</organism>
<dbReference type="FunFam" id="3.30.200.20:FF:000072">
    <property type="entry name" value="Rho-associated protein kinase 2"/>
    <property type="match status" value="1"/>
</dbReference>
<dbReference type="PROSITE" id="PS51859">
    <property type="entry name" value="RHO_BD"/>
    <property type="match status" value="1"/>
</dbReference>
<dbReference type="InterPro" id="IPR017892">
    <property type="entry name" value="Pkinase_C"/>
</dbReference>
<dbReference type="SUPFAM" id="SSF57889">
    <property type="entry name" value="Cysteine-rich domain"/>
    <property type="match status" value="1"/>
</dbReference>
<dbReference type="GO" id="GO:1901888">
    <property type="term" value="P:regulation of cell junction assembly"/>
    <property type="evidence" value="ECO:0007669"/>
    <property type="project" value="TreeGrafter"/>
</dbReference>
<dbReference type="FunFam" id="3.30.60.20:FF:000075">
    <property type="entry name" value="Rho-associated protein kinase 1"/>
    <property type="match status" value="1"/>
</dbReference>
<feature type="domain" description="AGC-kinase C-terminal" evidence="35">
    <location>
        <begin position="346"/>
        <end position="416"/>
    </location>
</feature>
<feature type="compositionally biased region" description="Polar residues" evidence="32">
    <location>
        <begin position="1370"/>
        <end position="1406"/>
    </location>
</feature>
<keyword evidence="18" id="KW-0460">Magnesium</keyword>
<dbReference type="GO" id="GO:0000281">
    <property type="term" value="P:mitotic cytokinesis"/>
    <property type="evidence" value="ECO:0007669"/>
    <property type="project" value="TreeGrafter"/>
</dbReference>
<evidence type="ECO:0000256" key="30">
    <source>
        <dbReference type="PROSITE-ProRule" id="PRU10141"/>
    </source>
</evidence>
<evidence type="ECO:0000256" key="28">
    <source>
        <dbReference type="ARBA" id="ARBA00082807"/>
    </source>
</evidence>
<dbReference type="EnsemblMetazoa" id="ASIC010293-RA">
    <property type="protein sequence ID" value="ASIC010293-PA"/>
    <property type="gene ID" value="ASIC010293"/>
</dbReference>
<feature type="coiled-coil region" evidence="31">
    <location>
        <begin position="923"/>
        <end position="996"/>
    </location>
</feature>
<keyword evidence="17 30" id="KW-0067">ATP-binding</keyword>
<evidence type="ECO:0000256" key="5">
    <source>
        <dbReference type="ARBA" id="ARBA00009903"/>
    </source>
</evidence>
<keyword evidence="19 29" id="KW-0175">Coiled coil</keyword>
<dbReference type="InterPro" id="IPR046349">
    <property type="entry name" value="C1-like_sf"/>
</dbReference>
<comment type="subunit">
    <text evidence="25">Interacts with rho-1.</text>
</comment>
<dbReference type="Proteomes" id="UP000030765">
    <property type="component" value="Unassembled WGS sequence"/>
</dbReference>
<dbReference type="GO" id="GO:0030866">
    <property type="term" value="P:cortical actin cytoskeleton organization"/>
    <property type="evidence" value="ECO:0007669"/>
    <property type="project" value="TreeGrafter"/>
</dbReference>
<feature type="binding site" evidence="30">
    <location>
        <position position="112"/>
    </location>
    <ligand>
        <name>ATP</name>
        <dbReference type="ChEBI" id="CHEBI:30616"/>
    </ligand>
</feature>
<evidence type="ECO:0000256" key="32">
    <source>
        <dbReference type="SAM" id="MobiDB-lite"/>
    </source>
</evidence>
<dbReference type="SMART" id="SM00233">
    <property type="entry name" value="PH"/>
    <property type="match status" value="1"/>
</dbReference>
<dbReference type="EMBL" id="KE525195">
    <property type="protein sequence ID" value="KFB42577.1"/>
    <property type="molecule type" value="Genomic_DNA"/>
</dbReference>
<evidence type="ECO:0000256" key="18">
    <source>
        <dbReference type="ARBA" id="ARBA00022842"/>
    </source>
</evidence>
<keyword evidence="20" id="KW-0472">Membrane</keyword>
<dbReference type="PROSITE" id="PS00108">
    <property type="entry name" value="PROTEIN_KINASE_ST"/>
    <property type="match status" value="1"/>
</dbReference>
<evidence type="ECO:0000256" key="27">
    <source>
        <dbReference type="ARBA" id="ARBA00079005"/>
    </source>
</evidence>
<dbReference type="InterPro" id="IPR057529">
    <property type="entry name" value="MRCK/ROCK_PH"/>
</dbReference>
<keyword evidence="10" id="KW-0597">Phosphoprotein</keyword>
<dbReference type="STRING" id="74873.A0A084VX83"/>
<feature type="domain" description="RhoBD" evidence="36">
    <location>
        <begin position="966"/>
        <end position="1030"/>
    </location>
</feature>
<keyword evidence="39" id="KW-1185">Reference proteome</keyword>
<dbReference type="GO" id="GO:0007266">
    <property type="term" value="P:Rho protein signal transduction"/>
    <property type="evidence" value="ECO:0007669"/>
    <property type="project" value="UniProtKB-UniRule"/>
</dbReference>
<feature type="compositionally biased region" description="Low complexity" evidence="32">
    <location>
        <begin position="424"/>
        <end position="433"/>
    </location>
</feature>
<feature type="coiled-coil region" evidence="31">
    <location>
        <begin position="666"/>
        <end position="782"/>
    </location>
</feature>
<dbReference type="InterPro" id="IPR050839">
    <property type="entry name" value="Rho-assoc_Ser/Thr_Kinase"/>
</dbReference>
<dbReference type="SUPFAM" id="SSF56112">
    <property type="entry name" value="Protein kinase-like (PK-like)"/>
    <property type="match status" value="1"/>
</dbReference>
<evidence type="ECO:0000256" key="23">
    <source>
        <dbReference type="ARBA" id="ARBA00048679"/>
    </source>
</evidence>
<feature type="domain" description="PH" evidence="33">
    <location>
        <begin position="1128"/>
        <end position="1334"/>
    </location>
</feature>
<comment type="subcellular location">
    <subcellularLocation>
        <location evidence="2">Cell membrane</location>
    </subcellularLocation>
    <subcellularLocation>
        <location evidence="4">Cleavage furrow</location>
    </subcellularLocation>
    <subcellularLocation>
        <location evidence="3">Cytoplasm</location>
        <location evidence="3">Cytoskeleton</location>
    </subcellularLocation>
</comment>
<dbReference type="Gene3D" id="1.20.5.340">
    <property type="match status" value="1"/>
</dbReference>
<keyword evidence="8" id="KW-0963">Cytoplasm</keyword>
<feature type="coiled-coil region" evidence="31">
    <location>
        <begin position="456"/>
        <end position="637"/>
    </location>
</feature>
<feature type="coiled-coil region" evidence="31">
    <location>
        <begin position="1039"/>
        <end position="1084"/>
    </location>
</feature>
<dbReference type="GO" id="GO:0031267">
    <property type="term" value="F:small GTPase binding"/>
    <property type="evidence" value="ECO:0007669"/>
    <property type="project" value="InterPro"/>
</dbReference>
<dbReference type="GO" id="GO:0005524">
    <property type="term" value="F:ATP binding"/>
    <property type="evidence" value="ECO:0007669"/>
    <property type="project" value="UniProtKB-UniRule"/>
</dbReference>
<keyword evidence="16" id="KW-0862">Zinc</keyword>
<evidence type="ECO:0000256" key="29">
    <source>
        <dbReference type="PROSITE-ProRule" id="PRU01206"/>
    </source>
</evidence>
<feature type="coiled-coil region" evidence="31">
    <location>
        <begin position="811"/>
        <end position="894"/>
    </location>
</feature>
<dbReference type="GO" id="GO:0031032">
    <property type="term" value="P:actomyosin structure organization"/>
    <property type="evidence" value="ECO:0007669"/>
    <property type="project" value="TreeGrafter"/>
</dbReference>
<feature type="domain" description="Protein kinase" evidence="34">
    <location>
        <begin position="83"/>
        <end position="345"/>
    </location>
</feature>